<reference evidence="2 3" key="1">
    <citation type="submission" date="2023-07" db="EMBL/GenBank/DDBJ databases">
        <title>Genomic Encyclopedia of Type Strains, Phase IV (KMG-IV): sequencing the most valuable type-strain genomes for metagenomic binning, comparative biology and taxonomic classification.</title>
        <authorList>
            <person name="Goeker M."/>
        </authorList>
    </citation>
    <scope>NUCLEOTIDE SEQUENCE [LARGE SCALE GENOMIC DNA]</scope>
    <source>
        <strain evidence="2 3">DSM 23494</strain>
    </source>
</reference>
<dbReference type="Proteomes" id="UP001238088">
    <property type="component" value="Unassembled WGS sequence"/>
</dbReference>
<accession>A0ABU0AGH8</accession>
<evidence type="ECO:0000256" key="1">
    <source>
        <dbReference type="SAM" id="Phobius"/>
    </source>
</evidence>
<comment type="caution">
    <text evidence="2">The sequence shown here is derived from an EMBL/GenBank/DDBJ whole genome shotgun (WGS) entry which is preliminary data.</text>
</comment>
<sequence>MKRKKAWIILAVISFVLFLRLSVIGFLFKDDGSISGFVTDEGKEEYVQSYNEAMNFLPQPVESKIISTDFGEVQLYKFQEDETPNKHLYCYFPEKGLRHPWGKQISMIS</sequence>
<evidence type="ECO:0000313" key="2">
    <source>
        <dbReference type="EMBL" id="MDQ0270361.1"/>
    </source>
</evidence>
<evidence type="ECO:0008006" key="4">
    <source>
        <dbReference type="Google" id="ProtNLM"/>
    </source>
</evidence>
<gene>
    <name evidence="2" type="ORF">J2S17_002236</name>
</gene>
<dbReference type="RefSeq" id="WP_307474733.1">
    <property type="nucleotide sequence ID" value="NZ_JAUSUB010000008.1"/>
</dbReference>
<feature type="transmembrane region" description="Helical" evidence="1">
    <location>
        <begin position="7"/>
        <end position="28"/>
    </location>
</feature>
<keyword evidence="1" id="KW-0812">Transmembrane</keyword>
<keyword evidence="1" id="KW-0472">Membrane</keyword>
<dbReference type="EMBL" id="JAUSUB010000008">
    <property type="protein sequence ID" value="MDQ0270361.1"/>
    <property type="molecule type" value="Genomic_DNA"/>
</dbReference>
<proteinExistence type="predicted"/>
<keyword evidence="1" id="KW-1133">Transmembrane helix</keyword>
<evidence type="ECO:0000313" key="3">
    <source>
        <dbReference type="Proteomes" id="UP001238088"/>
    </source>
</evidence>
<keyword evidence="3" id="KW-1185">Reference proteome</keyword>
<organism evidence="2 3">
    <name type="scientific">Cytobacillus purgationiresistens</name>
    <dbReference type="NCBI Taxonomy" id="863449"/>
    <lineage>
        <taxon>Bacteria</taxon>
        <taxon>Bacillati</taxon>
        <taxon>Bacillota</taxon>
        <taxon>Bacilli</taxon>
        <taxon>Bacillales</taxon>
        <taxon>Bacillaceae</taxon>
        <taxon>Cytobacillus</taxon>
    </lineage>
</organism>
<name>A0ABU0AGH8_9BACI</name>
<protein>
    <recommendedName>
        <fullName evidence="4">DUF3139 domain-containing protein</fullName>
    </recommendedName>
</protein>